<gene>
    <name evidence="2" type="ORF">AAFF_G00430530</name>
</gene>
<keyword evidence="3" id="KW-1185">Reference proteome</keyword>
<dbReference type="AlphaFoldDB" id="A0AAD7S934"/>
<accession>A0AAD7S934</accession>
<feature type="region of interest" description="Disordered" evidence="1">
    <location>
        <begin position="53"/>
        <end position="110"/>
    </location>
</feature>
<proteinExistence type="predicted"/>
<sequence>MAISADHEPPVVHQEGESGQIRPNQLCLMWRRCLNQQLSLPWLHQSSSFKKCNQEVKGKQNRSEGRSPQTDARLRQHSPGSDIGQSHPVDDCTRPHAGVDHAGSNSKPFS</sequence>
<dbReference type="EMBL" id="JAINUG010000092">
    <property type="protein sequence ID" value="KAJ8398209.1"/>
    <property type="molecule type" value="Genomic_DNA"/>
</dbReference>
<comment type="caution">
    <text evidence="2">The sequence shown here is derived from an EMBL/GenBank/DDBJ whole genome shotgun (WGS) entry which is preliminary data.</text>
</comment>
<evidence type="ECO:0000313" key="2">
    <source>
        <dbReference type="EMBL" id="KAJ8398209.1"/>
    </source>
</evidence>
<feature type="region of interest" description="Disordered" evidence="1">
    <location>
        <begin position="1"/>
        <end position="20"/>
    </location>
</feature>
<evidence type="ECO:0000256" key="1">
    <source>
        <dbReference type="SAM" id="MobiDB-lite"/>
    </source>
</evidence>
<reference evidence="2" key="1">
    <citation type="journal article" date="2023" name="Science">
        <title>Genome structures resolve the early diversification of teleost fishes.</title>
        <authorList>
            <person name="Parey E."/>
            <person name="Louis A."/>
            <person name="Montfort J."/>
            <person name="Bouchez O."/>
            <person name="Roques C."/>
            <person name="Iampietro C."/>
            <person name="Lluch J."/>
            <person name="Castinel A."/>
            <person name="Donnadieu C."/>
            <person name="Desvignes T."/>
            <person name="Floi Bucao C."/>
            <person name="Jouanno E."/>
            <person name="Wen M."/>
            <person name="Mejri S."/>
            <person name="Dirks R."/>
            <person name="Jansen H."/>
            <person name="Henkel C."/>
            <person name="Chen W.J."/>
            <person name="Zahm M."/>
            <person name="Cabau C."/>
            <person name="Klopp C."/>
            <person name="Thompson A.W."/>
            <person name="Robinson-Rechavi M."/>
            <person name="Braasch I."/>
            <person name="Lecointre G."/>
            <person name="Bobe J."/>
            <person name="Postlethwait J.H."/>
            <person name="Berthelot C."/>
            <person name="Roest Crollius H."/>
            <person name="Guiguen Y."/>
        </authorList>
    </citation>
    <scope>NUCLEOTIDE SEQUENCE</scope>
    <source>
        <strain evidence="2">NC1722</strain>
    </source>
</reference>
<evidence type="ECO:0000313" key="3">
    <source>
        <dbReference type="Proteomes" id="UP001221898"/>
    </source>
</evidence>
<feature type="compositionally biased region" description="Basic and acidic residues" evidence="1">
    <location>
        <begin position="88"/>
        <end position="99"/>
    </location>
</feature>
<feature type="compositionally biased region" description="Basic and acidic residues" evidence="1">
    <location>
        <begin position="53"/>
        <end position="65"/>
    </location>
</feature>
<organism evidence="2 3">
    <name type="scientific">Aldrovandia affinis</name>
    <dbReference type="NCBI Taxonomy" id="143900"/>
    <lineage>
        <taxon>Eukaryota</taxon>
        <taxon>Metazoa</taxon>
        <taxon>Chordata</taxon>
        <taxon>Craniata</taxon>
        <taxon>Vertebrata</taxon>
        <taxon>Euteleostomi</taxon>
        <taxon>Actinopterygii</taxon>
        <taxon>Neopterygii</taxon>
        <taxon>Teleostei</taxon>
        <taxon>Notacanthiformes</taxon>
        <taxon>Halosauridae</taxon>
        <taxon>Aldrovandia</taxon>
    </lineage>
</organism>
<name>A0AAD7S934_9TELE</name>
<feature type="compositionally biased region" description="Basic and acidic residues" evidence="1">
    <location>
        <begin position="1"/>
        <end position="16"/>
    </location>
</feature>
<dbReference type="Proteomes" id="UP001221898">
    <property type="component" value="Unassembled WGS sequence"/>
</dbReference>
<protein>
    <submittedName>
        <fullName evidence="2">Uncharacterized protein</fullName>
    </submittedName>
</protein>